<evidence type="ECO:0000313" key="8">
    <source>
        <dbReference type="WBParaSite" id="PSU_v2.g15415.t1"/>
    </source>
</evidence>
<dbReference type="GO" id="GO:0005634">
    <property type="term" value="C:nucleus"/>
    <property type="evidence" value="ECO:0007669"/>
    <property type="project" value="TreeGrafter"/>
</dbReference>
<dbReference type="InterPro" id="IPR045028">
    <property type="entry name" value="DinG/Rad3-like"/>
</dbReference>
<dbReference type="PANTHER" id="PTHR11472:SF41">
    <property type="entry name" value="ATP-DEPENDENT DNA HELICASE DDX11-RELATED"/>
    <property type="match status" value="1"/>
</dbReference>
<dbReference type="InterPro" id="IPR027417">
    <property type="entry name" value="P-loop_NTPase"/>
</dbReference>
<evidence type="ECO:0000256" key="3">
    <source>
        <dbReference type="ARBA" id="ARBA00022840"/>
    </source>
</evidence>
<dbReference type="InterPro" id="IPR006554">
    <property type="entry name" value="Helicase-like_DEXD_c2"/>
</dbReference>
<evidence type="ECO:0000256" key="2">
    <source>
        <dbReference type="ARBA" id="ARBA00022801"/>
    </source>
</evidence>
<accession>A0A914Y814</accession>
<dbReference type="PROSITE" id="PS51193">
    <property type="entry name" value="HELICASE_ATP_BIND_2"/>
    <property type="match status" value="1"/>
</dbReference>
<dbReference type="WBParaSite" id="PSU_v2.g15415.t1">
    <property type="protein sequence ID" value="PSU_v2.g15415.t1"/>
    <property type="gene ID" value="PSU_v2.g15415"/>
</dbReference>
<feature type="domain" description="Helicase ATP-binding" evidence="6">
    <location>
        <begin position="29"/>
        <end position="295"/>
    </location>
</feature>
<reference evidence="8" key="1">
    <citation type="submission" date="2022-11" db="UniProtKB">
        <authorList>
            <consortium name="WormBaseParasite"/>
        </authorList>
    </citation>
    <scope>IDENTIFICATION</scope>
</reference>
<dbReference type="PANTHER" id="PTHR11472">
    <property type="entry name" value="DNA REPAIR DEAD HELICASE RAD3/XP-D SUBFAMILY MEMBER"/>
    <property type="match status" value="1"/>
</dbReference>
<keyword evidence="1" id="KW-0547">Nucleotide-binding</keyword>
<evidence type="ECO:0000256" key="5">
    <source>
        <dbReference type="SAM" id="MobiDB-lite"/>
    </source>
</evidence>
<dbReference type="GO" id="GO:0016818">
    <property type="term" value="F:hydrolase activity, acting on acid anhydrides, in phosphorus-containing anhydrides"/>
    <property type="evidence" value="ECO:0007669"/>
    <property type="project" value="InterPro"/>
</dbReference>
<keyword evidence="7" id="KW-1185">Reference proteome</keyword>
<name>A0A914Y814_9BILA</name>
<dbReference type="GO" id="GO:0005524">
    <property type="term" value="F:ATP binding"/>
    <property type="evidence" value="ECO:0007669"/>
    <property type="project" value="UniProtKB-KW"/>
</dbReference>
<dbReference type="InterPro" id="IPR014013">
    <property type="entry name" value="Helic_SF1/SF2_ATP-bd_DinG/Rad3"/>
</dbReference>
<dbReference type="GO" id="GO:0034085">
    <property type="term" value="P:establishment of sister chromatid cohesion"/>
    <property type="evidence" value="ECO:0007669"/>
    <property type="project" value="TreeGrafter"/>
</dbReference>
<feature type="region of interest" description="Disordered" evidence="5">
    <location>
        <begin position="1"/>
        <end position="25"/>
    </location>
</feature>
<feature type="coiled-coil region" evidence="4">
    <location>
        <begin position="112"/>
        <end position="156"/>
    </location>
</feature>
<dbReference type="GO" id="GO:0003678">
    <property type="term" value="F:DNA helicase activity"/>
    <property type="evidence" value="ECO:0007669"/>
    <property type="project" value="InterPro"/>
</dbReference>
<protein>
    <submittedName>
        <fullName evidence="8">Helicase ATP-binding domain-containing protein</fullName>
    </submittedName>
</protein>
<dbReference type="GO" id="GO:0003677">
    <property type="term" value="F:DNA binding"/>
    <property type="evidence" value="ECO:0007669"/>
    <property type="project" value="InterPro"/>
</dbReference>
<dbReference type="Gene3D" id="3.40.50.300">
    <property type="entry name" value="P-loop containing nucleotide triphosphate hydrolases"/>
    <property type="match status" value="1"/>
</dbReference>
<sequence>MKRIHPGKDDSENVLPRSAKKPWKKTAVEENPFSFPFKPYATQLRLMNDMNALLKNCGIGIFESPTGTGKTLTSLCAVLTFVENENRKLKEFVDENREKAKMLREGNGDEDFEKALENFKEAEKLRELADNEEEKLLRTEKRLEEARKRLKAYKFQEEIEIEDCGLPREPESLPELLKVVFSTRTHSQIEQLTFELKRTRFLPRVVSLGSRGLLCINSEVKNLPNSMAADKCKDLRKSGKCPFYKRAKVTLLSDHILDGITRDLRDVVRESKNLNSCGYYASREALPFCELIFHV</sequence>
<evidence type="ECO:0000259" key="6">
    <source>
        <dbReference type="PROSITE" id="PS51193"/>
    </source>
</evidence>
<dbReference type="SUPFAM" id="SSF52540">
    <property type="entry name" value="P-loop containing nucleoside triphosphate hydrolases"/>
    <property type="match status" value="1"/>
</dbReference>
<dbReference type="AlphaFoldDB" id="A0A914Y814"/>
<keyword evidence="3" id="KW-0067">ATP-binding</keyword>
<evidence type="ECO:0000256" key="4">
    <source>
        <dbReference type="SAM" id="Coils"/>
    </source>
</evidence>
<dbReference type="SMART" id="SM00488">
    <property type="entry name" value="DEXDc2"/>
    <property type="match status" value="1"/>
</dbReference>
<dbReference type="Pfam" id="PF06733">
    <property type="entry name" value="DEAD_2"/>
    <property type="match status" value="1"/>
</dbReference>
<keyword evidence="4" id="KW-0175">Coiled coil</keyword>
<evidence type="ECO:0000256" key="1">
    <source>
        <dbReference type="ARBA" id="ARBA00022741"/>
    </source>
</evidence>
<feature type="compositionally biased region" description="Basic and acidic residues" evidence="5">
    <location>
        <begin position="1"/>
        <end position="11"/>
    </location>
</feature>
<proteinExistence type="predicted"/>
<organism evidence="7 8">
    <name type="scientific">Panagrolaimus superbus</name>
    <dbReference type="NCBI Taxonomy" id="310955"/>
    <lineage>
        <taxon>Eukaryota</taxon>
        <taxon>Metazoa</taxon>
        <taxon>Ecdysozoa</taxon>
        <taxon>Nematoda</taxon>
        <taxon>Chromadorea</taxon>
        <taxon>Rhabditida</taxon>
        <taxon>Tylenchina</taxon>
        <taxon>Panagrolaimomorpha</taxon>
        <taxon>Panagrolaimoidea</taxon>
        <taxon>Panagrolaimidae</taxon>
        <taxon>Panagrolaimus</taxon>
    </lineage>
</organism>
<dbReference type="InterPro" id="IPR010614">
    <property type="entry name" value="RAD3-like_helicase_DEAD"/>
</dbReference>
<evidence type="ECO:0000313" key="7">
    <source>
        <dbReference type="Proteomes" id="UP000887577"/>
    </source>
</evidence>
<dbReference type="Proteomes" id="UP000887577">
    <property type="component" value="Unplaced"/>
</dbReference>
<keyword evidence="2" id="KW-0378">Hydrolase</keyword>